<keyword evidence="1" id="KW-0812">Transmembrane</keyword>
<feature type="transmembrane region" description="Helical" evidence="1">
    <location>
        <begin position="132"/>
        <end position="157"/>
    </location>
</feature>
<dbReference type="AlphaFoldDB" id="A0A917UAN8"/>
<evidence type="ECO:0000313" key="2">
    <source>
        <dbReference type="EMBL" id="GGM67018.1"/>
    </source>
</evidence>
<dbReference type="Pfam" id="PF20225">
    <property type="entry name" value="DUF6584"/>
    <property type="match status" value="1"/>
</dbReference>
<dbReference type="RefSeq" id="WP_189050565.1">
    <property type="nucleotide sequence ID" value="NZ_BMNB01000055.1"/>
</dbReference>
<organism evidence="2 3">
    <name type="scientific">Micromonospora sonchi</name>
    <dbReference type="NCBI Taxonomy" id="1763543"/>
    <lineage>
        <taxon>Bacteria</taxon>
        <taxon>Bacillati</taxon>
        <taxon>Actinomycetota</taxon>
        <taxon>Actinomycetes</taxon>
        <taxon>Micromonosporales</taxon>
        <taxon>Micromonosporaceae</taxon>
        <taxon>Micromonospora</taxon>
    </lineage>
</organism>
<evidence type="ECO:0000256" key="1">
    <source>
        <dbReference type="SAM" id="Phobius"/>
    </source>
</evidence>
<dbReference type="Proteomes" id="UP000608890">
    <property type="component" value="Unassembled WGS sequence"/>
</dbReference>
<proteinExistence type="predicted"/>
<sequence>MSDGLARARADLAAGRPWKARDRLNGVLVHRQDHEVLDLLATVHYEMQDLPAAGALWFVLGRDDEAAQRSISAWLEQHRNDIARWHSVPGPVRRKASTERLEGLRRAAGQADKGGTRDIGPVAELSTRWEGIVIGGCAITVLVWLLAMVGIGMWTVFRWIWD</sequence>
<keyword evidence="1" id="KW-0472">Membrane</keyword>
<keyword evidence="3" id="KW-1185">Reference proteome</keyword>
<reference evidence="2" key="2">
    <citation type="submission" date="2020-09" db="EMBL/GenBank/DDBJ databases">
        <authorList>
            <person name="Sun Q."/>
            <person name="Zhou Y."/>
        </authorList>
    </citation>
    <scope>NUCLEOTIDE SEQUENCE</scope>
    <source>
        <strain evidence="2">CGMCC 4.7312</strain>
    </source>
</reference>
<keyword evidence="1" id="KW-1133">Transmembrane helix</keyword>
<reference evidence="2" key="1">
    <citation type="journal article" date="2014" name="Int. J. Syst. Evol. Microbiol.">
        <title>Complete genome sequence of Corynebacterium casei LMG S-19264T (=DSM 44701T), isolated from a smear-ripened cheese.</title>
        <authorList>
            <consortium name="US DOE Joint Genome Institute (JGI-PGF)"/>
            <person name="Walter F."/>
            <person name="Albersmeier A."/>
            <person name="Kalinowski J."/>
            <person name="Ruckert C."/>
        </authorList>
    </citation>
    <scope>NUCLEOTIDE SEQUENCE</scope>
    <source>
        <strain evidence="2">CGMCC 4.7312</strain>
    </source>
</reference>
<evidence type="ECO:0000313" key="3">
    <source>
        <dbReference type="Proteomes" id="UP000608890"/>
    </source>
</evidence>
<name>A0A917UAN8_9ACTN</name>
<gene>
    <name evidence="2" type="ORF">GCM10011608_60390</name>
</gene>
<dbReference type="InterPro" id="IPR046491">
    <property type="entry name" value="DUF6584"/>
</dbReference>
<accession>A0A917UAN8</accession>
<dbReference type="EMBL" id="BMNB01000055">
    <property type="protein sequence ID" value="GGM67018.1"/>
    <property type="molecule type" value="Genomic_DNA"/>
</dbReference>
<comment type="caution">
    <text evidence="2">The sequence shown here is derived from an EMBL/GenBank/DDBJ whole genome shotgun (WGS) entry which is preliminary data.</text>
</comment>
<protein>
    <submittedName>
        <fullName evidence="2">Uncharacterized protein</fullName>
    </submittedName>
</protein>